<evidence type="ECO:0000313" key="1">
    <source>
        <dbReference type="EMBL" id="MBC8533392.1"/>
    </source>
</evidence>
<dbReference type="Proteomes" id="UP000651482">
    <property type="component" value="Unassembled WGS sequence"/>
</dbReference>
<protein>
    <submittedName>
        <fullName evidence="1">Uncharacterized protein</fullName>
    </submittedName>
</protein>
<organism evidence="1 2">
    <name type="scientific">Yeguia hominis</name>
    <dbReference type="NCBI Taxonomy" id="2763662"/>
    <lineage>
        <taxon>Bacteria</taxon>
        <taxon>Bacillati</taxon>
        <taxon>Bacillota</taxon>
        <taxon>Clostridia</taxon>
        <taxon>Eubacteriales</taxon>
        <taxon>Yeguiaceae</taxon>
        <taxon>Yeguia</taxon>
    </lineage>
</organism>
<reference evidence="1" key="1">
    <citation type="submission" date="2020-08" db="EMBL/GenBank/DDBJ databases">
        <title>Genome public.</title>
        <authorList>
            <person name="Liu C."/>
            <person name="Sun Q."/>
        </authorList>
    </citation>
    <scope>NUCLEOTIDE SEQUENCE</scope>
    <source>
        <strain evidence="1">NSJ-40</strain>
    </source>
</reference>
<keyword evidence="2" id="KW-1185">Reference proteome</keyword>
<dbReference type="RefSeq" id="WP_249318758.1">
    <property type="nucleotide sequence ID" value="NZ_JACRSN010000006.1"/>
</dbReference>
<dbReference type="AlphaFoldDB" id="A0A926D8M7"/>
<proteinExistence type="predicted"/>
<sequence>MKRQQTVKIRLFKDTGEYREPVFVAVNGESYLIRRGEDVEVPDYIAEVLEASARQDAGTAALIEARETRYAESAGPRRR</sequence>
<evidence type="ECO:0000313" key="2">
    <source>
        <dbReference type="Proteomes" id="UP000651482"/>
    </source>
</evidence>
<name>A0A926D8M7_9FIRM</name>
<dbReference type="EMBL" id="JACRSN010000006">
    <property type="protein sequence ID" value="MBC8533392.1"/>
    <property type="molecule type" value="Genomic_DNA"/>
</dbReference>
<accession>A0A926D8M7</accession>
<comment type="caution">
    <text evidence="1">The sequence shown here is derived from an EMBL/GenBank/DDBJ whole genome shotgun (WGS) entry which is preliminary data.</text>
</comment>
<gene>
    <name evidence="1" type="ORF">IAG03_05100</name>
</gene>